<keyword evidence="6 8" id="KW-1133">Transmembrane helix</keyword>
<evidence type="ECO:0000256" key="1">
    <source>
        <dbReference type="ARBA" id="ARBA00004429"/>
    </source>
</evidence>
<dbReference type="AlphaFoldDB" id="A0A3B1D0K2"/>
<feature type="transmembrane region" description="Helical" evidence="8">
    <location>
        <begin position="505"/>
        <end position="523"/>
    </location>
</feature>
<keyword evidence="3" id="KW-1003">Cell membrane</keyword>
<evidence type="ECO:0000256" key="3">
    <source>
        <dbReference type="ARBA" id="ARBA00022475"/>
    </source>
</evidence>
<dbReference type="GO" id="GO:0005886">
    <property type="term" value="C:plasma membrane"/>
    <property type="evidence" value="ECO:0007669"/>
    <property type="project" value="UniProtKB-SubCell"/>
</dbReference>
<evidence type="ECO:0000256" key="6">
    <source>
        <dbReference type="ARBA" id="ARBA00022989"/>
    </source>
</evidence>
<feature type="transmembrane region" description="Helical" evidence="8">
    <location>
        <begin position="448"/>
        <end position="469"/>
    </location>
</feature>
<comment type="subcellular location">
    <subcellularLocation>
        <location evidence="1">Cell inner membrane</location>
        <topology evidence="1">Multi-pass membrane protein</topology>
    </subcellularLocation>
</comment>
<evidence type="ECO:0000256" key="8">
    <source>
        <dbReference type="SAM" id="Phobius"/>
    </source>
</evidence>
<dbReference type="GO" id="GO:0055085">
    <property type="term" value="P:transmembrane transport"/>
    <property type="evidence" value="ECO:0007669"/>
    <property type="project" value="InterPro"/>
</dbReference>
<feature type="transmembrane region" description="Helical" evidence="8">
    <location>
        <begin position="133"/>
        <end position="160"/>
    </location>
</feature>
<feature type="domain" description="ABC transmembrane type-1" evidence="9">
    <location>
        <begin position="52"/>
        <end position="252"/>
    </location>
</feature>
<dbReference type="SUPFAM" id="SSF161098">
    <property type="entry name" value="MetI-like"/>
    <property type="match status" value="2"/>
</dbReference>
<sequence>MIGDDMKFLRYLPSIFIALVMVVPTLCVLSFAIGVDGEIWARLWQTRVPTLLANSLWLVLTVTIGALFLGTVLAFLVERTDLPIKNIIKPLLIAPLITPCYIIAICYINFFGMKGLGEKLFNSWGCNINFPNIYGFWGATAMLTLGTYPYVFTIVSASLSKMDARFSEAARCMGIGRVERFFRISIPLLIPAFTAGSILVALYVLSDFGVVSLLRHPTFVGTIYEQMSGRYDYSSAASLSTILIGFTLLLFIGQETLGKRRRYASLKNKSFTAKVVPLGLWKTPAIIFIVLVILMGLIIPVGVLLYWFIKSFTVSASLQIWATPMKELWRSGMNSLGLSAFVATVTVILALPLSYWSVRKPNSISGKCFSWMAQSGIALPGVLTALGLSLVFSRIAPRLSFSITALFFAFLIHFFAQGFQMTQAGLKQISEKLEESARVLGYSKIKTFWFVTRPLLTPALLVAWIFVFLSSMRELPASLLLRPAGFDPLTVKVWIAASEGFYEQAAAPALLIILLSLPLVIIMSKYSNRYEGN</sequence>
<dbReference type="CDD" id="cd06261">
    <property type="entry name" value="TM_PBP2"/>
    <property type="match status" value="2"/>
</dbReference>
<reference evidence="10" key="1">
    <citation type="submission" date="2018-06" db="EMBL/GenBank/DDBJ databases">
        <authorList>
            <person name="Zhirakovskaya E."/>
        </authorList>
    </citation>
    <scope>NUCLEOTIDE SEQUENCE</scope>
</reference>
<evidence type="ECO:0000256" key="4">
    <source>
        <dbReference type="ARBA" id="ARBA00022519"/>
    </source>
</evidence>
<protein>
    <submittedName>
        <fullName evidence="10">Ferric iron ABC transporter, permease protein</fullName>
    </submittedName>
</protein>
<name>A0A3B1D0K2_9ZZZZ</name>
<dbReference type="EMBL" id="UOGJ01000068">
    <property type="protein sequence ID" value="VAX35649.1"/>
    <property type="molecule type" value="Genomic_DNA"/>
</dbReference>
<feature type="domain" description="ABC transmembrane type-1" evidence="9">
    <location>
        <begin position="332"/>
        <end position="523"/>
    </location>
</feature>
<evidence type="ECO:0000256" key="2">
    <source>
        <dbReference type="ARBA" id="ARBA00022448"/>
    </source>
</evidence>
<evidence type="ECO:0000259" key="9">
    <source>
        <dbReference type="PROSITE" id="PS50928"/>
    </source>
</evidence>
<evidence type="ECO:0000256" key="5">
    <source>
        <dbReference type="ARBA" id="ARBA00022692"/>
    </source>
</evidence>
<keyword evidence="7 8" id="KW-0472">Membrane</keyword>
<keyword evidence="5 8" id="KW-0812">Transmembrane</keyword>
<dbReference type="PANTHER" id="PTHR43357:SF3">
    <property type="entry name" value="FE(3+)-TRANSPORT SYSTEM PERMEASE PROTEIN FBPB 2"/>
    <property type="match status" value="1"/>
</dbReference>
<dbReference type="PANTHER" id="PTHR43357">
    <property type="entry name" value="INNER MEMBRANE ABC TRANSPORTER PERMEASE PROTEIN YDCV"/>
    <property type="match status" value="1"/>
</dbReference>
<feature type="transmembrane region" description="Helical" evidence="8">
    <location>
        <begin position="181"/>
        <end position="205"/>
    </location>
</feature>
<feature type="transmembrane region" description="Helical" evidence="8">
    <location>
        <begin position="12"/>
        <end position="35"/>
    </location>
</feature>
<accession>A0A3B1D0K2</accession>
<feature type="transmembrane region" description="Helical" evidence="8">
    <location>
        <begin position="399"/>
        <end position="419"/>
    </location>
</feature>
<keyword evidence="4" id="KW-0997">Cell inner membrane</keyword>
<organism evidence="10">
    <name type="scientific">hydrothermal vent metagenome</name>
    <dbReference type="NCBI Taxonomy" id="652676"/>
    <lineage>
        <taxon>unclassified sequences</taxon>
        <taxon>metagenomes</taxon>
        <taxon>ecological metagenomes</taxon>
    </lineage>
</organism>
<gene>
    <name evidence="10" type="ORF">MNBD_UNCLBAC01-281</name>
</gene>
<dbReference type="Pfam" id="PF00528">
    <property type="entry name" value="BPD_transp_1"/>
    <property type="match status" value="2"/>
</dbReference>
<feature type="transmembrane region" description="Helical" evidence="8">
    <location>
        <begin position="368"/>
        <end position="393"/>
    </location>
</feature>
<evidence type="ECO:0000313" key="10">
    <source>
        <dbReference type="EMBL" id="VAX35649.1"/>
    </source>
</evidence>
<keyword evidence="2" id="KW-0813">Transport</keyword>
<feature type="transmembrane region" description="Helical" evidence="8">
    <location>
        <begin position="233"/>
        <end position="252"/>
    </location>
</feature>
<feature type="transmembrane region" description="Helical" evidence="8">
    <location>
        <begin position="55"/>
        <end position="78"/>
    </location>
</feature>
<dbReference type="InterPro" id="IPR035906">
    <property type="entry name" value="MetI-like_sf"/>
</dbReference>
<feature type="transmembrane region" description="Helical" evidence="8">
    <location>
        <begin position="90"/>
        <end position="113"/>
    </location>
</feature>
<feature type="transmembrane region" description="Helical" evidence="8">
    <location>
        <begin position="285"/>
        <end position="309"/>
    </location>
</feature>
<dbReference type="InterPro" id="IPR000515">
    <property type="entry name" value="MetI-like"/>
</dbReference>
<proteinExistence type="predicted"/>
<dbReference type="PROSITE" id="PS50928">
    <property type="entry name" value="ABC_TM1"/>
    <property type="match status" value="2"/>
</dbReference>
<dbReference type="Gene3D" id="1.10.3720.10">
    <property type="entry name" value="MetI-like"/>
    <property type="match status" value="2"/>
</dbReference>
<feature type="transmembrane region" description="Helical" evidence="8">
    <location>
        <begin position="336"/>
        <end position="356"/>
    </location>
</feature>
<evidence type="ECO:0000256" key="7">
    <source>
        <dbReference type="ARBA" id="ARBA00023136"/>
    </source>
</evidence>